<evidence type="ECO:0000256" key="8">
    <source>
        <dbReference type="PROSITE-ProRule" id="PRU01240"/>
    </source>
</evidence>
<dbReference type="InterPro" id="IPR023828">
    <property type="entry name" value="Peptidase_S8_Ser-AS"/>
</dbReference>
<dbReference type="InterPro" id="IPR022398">
    <property type="entry name" value="Peptidase_S8_His-AS"/>
</dbReference>
<dbReference type="OrthoDB" id="10256524at2759"/>
<keyword evidence="14" id="KW-1185">Reference proteome</keyword>
<dbReference type="CDD" id="cd02120">
    <property type="entry name" value="PA_subtilisin_like"/>
    <property type="match status" value="1"/>
</dbReference>
<dbReference type="InterPro" id="IPR037045">
    <property type="entry name" value="S8pro/Inhibitor_I9_sf"/>
</dbReference>
<proteinExistence type="inferred from homology"/>
<evidence type="ECO:0000256" key="2">
    <source>
        <dbReference type="ARBA" id="ARBA00022670"/>
    </source>
</evidence>
<feature type="compositionally biased region" description="Gly residues" evidence="9">
    <location>
        <begin position="45"/>
        <end position="56"/>
    </location>
</feature>
<dbReference type="Proteomes" id="UP000504610">
    <property type="component" value="Chromosome 4"/>
</dbReference>
<evidence type="ECO:0000256" key="6">
    <source>
        <dbReference type="ARBA" id="ARBA00023180"/>
    </source>
</evidence>
<comment type="similarity">
    <text evidence="1 8">Belongs to the peptidase S8 family.</text>
</comment>
<dbReference type="CDD" id="cd04852">
    <property type="entry name" value="Peptidases_S8_3"/>
    <property type="match status" value="1"/>
</dbReference>
<feature type="signal peptide" evidence="10">
    <location>
        <begin position="1"/>
        <end position="20"/>
    </location>
</feature>
<protein>
    <submittedName>
        <fullName evidence="15">Subtilisin-like protease SBT3.1</fullName>
    </submittedName>
</protein>
<dbReference type="Pfam" id="PF05922">
    <property type="entry name" value="Inhibitor_I9"/>
    <property type="match status" value="1"/>
</dbReference>
<dbReference type="GeneID" id="108853471"/>
<evidence type="ECO:0000256" key="4">
    <source>
        <dbReference type="ARBA" id="ARBA00022801"/>
    </source>
</evidence>
<dbReference type="PANTHER" id="PTHR10795">
    <property type="entry name" value="PROPROTEIN CONVERTASE SUBTILISIN/KEXIN"/>
    <property type="match status" value="1"/>
</dbReference>
<name>A0A6J0NE17_RAPSA</name>
<sequence>MFLPLRLCFVAIAFAFLANTNVLTSVGADAPEDTERGEPDFSWNVGGGGGGGGGGGPPDPARVEPPPEPVEPFVPFTPVYIVYLGATKHDDPNLVAQSHLEILKSVLRKSEEAAKKSLIYNYQYGFSGFAAKLRPDQAERLKNHPEVITLVINRKLVMQTTRTWDYLGLFSTPSSGKGLVQGSNMGSGAVIGVIDSGIWSESGVFDDSGYGPTPKQWKGQCVSGDKFKAEDCNKKLIGAKYYMDGLNADLETRITSSVEHLSPRDHNGHGTQVSSTVAGSTLSNLAFPGLSSGLTMRGAAPKAHIAMYKACWDVQGGMCSVADVWKAFDEAIHDGVDVLSVSIGGLRKVRDLEVEVDIAIPALHAVNKGITVVSPAGNGGPVAASVINISPWILTVAATTLDRSLSALVTLDNNQTFMGQSLYTGPEVGFTDVIFSDDHSSVSTVKGKVVMYFQGDTAAPGPDILQRNGAVGVIYVRNPSSRFDCPATFPCVYLDIFMGSDIFFHMETTSSPKIKISPYKAVIGESVASTVGDSSSRGPSSFSPAILKPDIAAPGLTLLTPRIPTDKDTSELAYSGTSMATPVIAGIVALLKISHPTWSPAAIKSAIVTTASSTDPHGEPLTADGDTPKLADAFDYGAGLVNMEKATDPGLVYDMDMNDYVHYLCSAALYSDKRVSALTGNATTKCPSSSSSILDINVPSITIPDLKGSVTVTRTVTNVGPVDSVYTPVIEAPGGFIVKVSPEKLVFNKGTSKAAFTVSVSSGSYKVNTGFFFGSLTWSDGGLHNVTIPVSVRTRFIDNFYL</sequence>
<evidence type="ECO:0000256" key="7">
    <source>
        <dbReference type="PIRSR" id="PIRSR615500-1"/>
    </source>
</evidence>
<feature type="active site" description="Charge relay system" evidence="7 8">
    <location>
        <position position="195"/>
    </location>
</feature>
<dbReference type="InterPro" id="IPR041469">
    <property type="entry name" value="Subtilisin-like_FN3"/>
</dbReference>
<dbReference type="PRINTS" id="PR00723">
    <property type="entry name" value="SUBTILISIN"/>
</dbReference>
<dbReference type="SUPFAM" id="SSF52743">
    <property type="entry name" value="Subtilisin-like"/>
    <property type="match status" value="1"/>
</dbReference>
<evidence type="ECO:0000259" key="11">
    <source>
        <dbReference type="Pfam" id="PF00082"/>
    </source>
</evidence>
<evidence type="ECO:0000256" key="3">
    <source>
        <dbReference type="ARBA" id="ARBA00022729"/>
    </source>
</evidence>
<dbReference type="InterPro" id="IPR010259">
    <property type="entry name" value="S8pro/Inhibitor_I9"/>
</dbReference>
<evidence type="ECO:0000313" key="14">
    <source>
        <dbReference type="Proteomes" id="UP000504610"/>
    </source>
</evidence>
<feature type="active site" description="Charge relay system" evidence="7 8">
    <location>
        <position position="269"/>
    </location>
</feature>
<feature type="region of interest" description="Disordered" evidence="9">
    <location>
        <begin position="29"/>
        <end position="67"/>
    </location>
</feature>
<organism evidence="14 15">
    <name type="scientific">Raphanus sativus</name>
    <name type="common">Radish</name>
    <name type="synonym">Raphanus raphanistrum var. sativus</name>
    <dbReference type="NCBI Taxonomy" id="3726"/>
    <lineage>
        <taxon>Eukaryota</taxon>
        <taxon>Viridiplantae</taxon>
        <taxon>Streptophyta</taxon>
        <taxon>Embryophyta</taxon>
        <taxon>Tracheophyta</taxon>
        <taxon>Spermatophyta</taxon>
        <taxon>Magnoliopsida</taxon>
        <taxon>eudicotyledons</taxon>
        <taxon>Gunneridae</taxon>
        <taxon>Pentapetalae</taxon>
        <taxon>rosids</taxon>
        <taxon>malvids</taxon>
        <taxon>Brassicales</taxon>
        <taxon>Brassicaceae</taxon>
        <taxon>Brassiceae</taxon>
        <taxon>Raphanus</taxon>
    </lineage>
</organism>
<keyword evidence="5 8" id="KW-0720">Serine protease</keyword>
<evidence type="ECO:0000256" key="9">
    <source>
        <dbReference type="SAM" id="MobiDB-lite"/>
    </source>
</evidence>
<dbReference type="FunFam" id="2.60.40.2310:FF:000001">
    <property type="entry name" value="Subtilisin-like protease SBT1.5"/>
    <property type="match status" value="1"/>
</dbReference>
<dbReference type="Gene3D" id="3.50.30.30">
    <property type="match status" value="1"/>
</dbReference>
<dbReference type="RefSeq" id="XP_018482386.1">
    <property type="nucleotide sequence ID" value="XM_018626884.2"/>
</dbReference>
<keyword evidence="6" id="KW-0325">Glycoprotein</keyword>
<dbReference type="InterPro" id="IPR000209">
    <property type="entry name" value="Peptidase_S8/S53_dom"/>
</dbReference>
<feature type="domain" description="Peptidase S8/S53" evidence="11">
    <location>
        <begin position="186"/>
        <end position="622"/>
    </location>
</feature>
<feature type="domain" description="Subtilisin-like protease fibronectin type-III" evidence="13">
    <location>
        <begin position="695"/>
        <end position="792"/>
    </location>
</feature>
<evidence type="ECO:0000259" key="13">
    <source>
        <dbReference type="Pfam" id="PF17766"/>
    </source>
</evidence>
<dbReference type="Gene3D" id="3.30.70.80">
    <property type="entry name" value="Peptidase S8 propeptide/proteinase inhibitor I9"/>
    <property type="match status" value="1"/>
</dbReference>
<dbReference type="Pfam" id="PF17766">
    <property type="entry name" value="fn3_6"/>
    <property type="match status" value="1"/>
</dbReference>
<dbReference type="Gene3D" id="3.40.50.200">
    <property type="entry name" value="Peptidase S8/S53 domain"/>
    <property type="match status" value="1"/>
</dbReference>
<dbReference type="InterPro" id="IPR015500">
    <property type="entry name" value="Peptidase_S8_subtilisin-rel"/>
</dbReference>
<dbReference type="InterPro" id="IPR045051">
    <property type="entry name" value="SBT"/>
</dbReference>
<dbReference type="Pfam" id="PF00082">
    <property type="entry name" value="Peptidase_S8"/>
    <property type="match status" value="1"/>
</dbReference>
<dbReference type="PROSITE" id="PS00138">
    <property type="entry name" value="SUBTILASE_SER"/>
    <property type="match status" value="1"/>
</dbReference>
<gene>
    <name evidence="15" type="primary">LOC108853471</name>
</gene>
<evidence type="ECO:0000256" key="5">
    <source>
        <dbReference type="ARBA" id="ARBA00022825"/>
    </source>
</evidence>
<dbReference type="PROSITE" id="PS51892">
    <property type="entry name" value="SUBTILASE"/>
    <property type="match status" value="1"/>
</dbReference>
<dbReference type="InterPro" id="IPR034197">
    <property type="entry name" value="Peptidases_S8_3"/>
</dbReference>
<dbReference type="KEGG" id="rsz:108853471"/>
<dbReference type="Gene3D" id="2.60.40.2310">
    <property type="match status" value="1"/>
</dbReference>
<keyword evidence="3 10" id="KW-0732">Signal</keyword>
<evidence type="ECO:0000313" key="15">
    <source>
        <dbReference type="RefSeq" id="XP_018482386.1"/>
    </source>
</evidence>
<evidence type="ECO:0000256" key="10">
    <source>
        <dbReference type="SAM" id="SignalP"/>
    </source>
</evidence>
<dbReference type="FunFam" id="3.30.70.80:FF:000002">
    <property type="entry name" value="Subtilisin-like protease SBT5.3"/>
    <property type="match status" value="1"/>
</dbReference>
<dbReference type="GO" id="GO:0006508">
    <property type="term" value="P:proteolysis"/>
    <property type="evidence" value="ECO:0007669"/>
    <property type="project" value="UniProtKB-KW"/>
</dbReference>
<dbReference type="InterPro" id="IPR036852">
    <property type="entry name" value="Peptidase_S8/S53_dom_sf"/>
</dbReference>
<keyword evidence="2 8" id="KW-0645">Protease</keyword>
<feature type="active site" description="Charge relay system" evidence="7 8">
    <location>
        <position position="578"/>
    </location>
</feature>
<feature type="domain" description="Inhibitor I9" evidence="12">
    <location>
        <begin position="79"/>
        <end position="152"/>
    </location>
</feature>
<feature type="chain" id="PRO_5026731415" evidence="10">
    <location>
        <begin position="21"/>
        <end position="802"/>
    </location>
</feature>
<accession>A0A6J0NE17</accession>
<reference evidence="15" key="2">
    <citation type="submission" date="2025-08" db="UniProtKB">
        <authorList>
            <consortium name="RefSeq"/>
        </authorList>
    </citation>
    <scope>IDENTIFICATION</scope>
    <source>
        <tissue evidence="15">Leaf</tissue>
    </source>
</reference>
<dbReference type="GO" id="GO:0004252">
    <property type="term" value="F:serine-type endopeptidase activity"/>
    <property type="evidence" value="ECO:0007669"/>
    <property type="project" value="UniProtKB-UniRule"/>
</dbReference>
<dbReference type="AlphaFoldDB" id="A0A6J0NE17"/>
<feature type="compositionally biased region" description="Pro residues" evidence="9">
    <location>
        <begin position="57"/>
        <end position="67"/>
    </location>
</feature>
<dbReference type="PROSITE" id="PS00137">
    <property type="entry name" value="SUBTILASE_HIS"/>
    <property type="match status" value="1"/>
</dbReference>
<evidence type="ECO:0000256" key="1">
    <source>
        <dbReference type="ARBA" id="ARBA00011073"/>
    </source>
</evidence>
<evidence type="ECO:0000259" key="12">
    <source>
        <dbReference type="Pfam" id="PF05922"/>
    </source>
</evidence>
<reference evidence="14" key="1">
    <citation type="journal article" date="2019" name="Database">
        <title>The radish genome database (RadishGD): an integrated information resource for radish genomics.</title>
        <authorList>
            <person name="Yu H.J."/>
            <person name="Baek S."/>
            <person name="Lee Y.J."/>
            <person name="Cho A."/>
            <person name="Mun J.H."/>
        </authorList>
    </citation>
    <scope>NUCLEOTIDE SEQUENCE [LARGE SCALE GENOMIC DNA]</scope>
    <source>
        <strain evidence="14">cv. WK10039</strain>
    </source>
</reference>
<keyword evidence="4 8" id="KW-0378">Hydrolase</keyword>